<dbReference type="SUPFAM" id="SSF51695">
    <property type="entry name" value="PLC-like phosphodiesterases"/>
    <property type="match status" value="1"/>
</dbReference>
<dbReference type="RefSeq" id="WP_344789923.1">
    <property type="nucleotide sequence ID" value="NZ_BAABBV010000001.1"/>
</dbReference>
<proteinExistence type="predicted"/>
<dbReference type="Pfam" id="PF03009">
    <property type="entry name" value="GDPD"/>
    <property type="match status" value="1"/>
</dbReference>
<comment type="caution">
    <text evidence="2">The sequence shown here is derived from an EMBL/GenBank/DDBJ whole genome shotgun (WGS) entry which is preliminary data.</text>
</comment>
<feature type="domain" description="GP-PDE" evidence="1">
    <location>
        <begin position="1"/>
        <end position="238"/>
    </location>
</feature>
<dbReference type="Gene3D" id="3.20.20.190">
    <property type="entry name" value="Phosphatidylinositol (PI) phosphodiesterase"/>
    <property type="match status" value="1"/>
</dbReference>
<dbReference type="PANTHER" id="PTHR43805:SF1">
    <property type="entry name" value="GP-PDE DOMAIN-CONTAINING PROTEIN"/>
    <property type="match status" value="1"/>
</dbReference>
<accession>A0ABP7ZHD1</accession>
<evidence type="ECO:0000259" key="1">
    <source>
        <dbReference type="PROSITE" id="PS51704"/>
    </source>
</evidence>
<gene>
    <name evidence="2" type="ORF">GCM10022286_02500</name>
</gene>
<dbReference type="EMBL" id="BAABBV010000001">
    <property type="protein sequence ID" value="GAA4154648.1"/>
    <property type="molecule type" value="Genomic_DNA"/>
</dbReference>
<reference evidence="2" key="1">
    <citation type="journal article" date="2014" name="Int. J. Syst. Evol. Microbiol.">
        <title>Complete genome of a new Firmicutes species belonging to the dominant human colonic microbiota ('Ruminococcus bicirculans') reveals two chromosomes and a selective capacity to utilize plant glucans.</title>
        <authorList>
            <consortium name="NISC Comparative Sequencing Program"/>
            <person name="Wegmann U."/>
            <person name="Louis P."/>
            <person name="Goesmann A."/>
            <person name="Henrissat B."/>
            <person name="Duncan S.H."/>
            <person name="Flint H.J."/>
        </authorList>
    </citation>
    <scope>NUCLEOTIDE SEQUENCE</scope>
    <source>
        <strain evidence="2">JCM 17590</strain>
    </source>
</reference>
<reference evidence="2" key="2">
    <citation type="submission" date="2023-12" db="EMBL/GenBank/DDBJ databases">
        <authorList>
            <person name="Sun Q."/>
            <person name="Inoue M."/>
        </authorList>
    </citation>
    <scope>NUCLEOTIDE SEQUENCE</scope>
    <source>
        <strain evidence="2">JCM 17590</strain>
    </source>
</reference>
<name>A0ABP7ZHD1_9MICO</name>
<dbReference type="Proteomes" id="UP001415169">
    <property type="component" value="Unassembled WGS sequence"/>
</dbReference>
<dbReference type="PROSITE" id="PS51704">
    <property type="entry name" value="GP_PDE"/>
    <property type="match status" value="1"/>
</dbReference>
<dbReference type="PANTHER" id="PTHR43805">
    <property type="entry name" value="GLYCEROPHOSPHORYL DIESTER PHOSPHODIESTERASE"/>
    <property type="match status" value="1"/>
</dbReference>
<evidence type="ECO:0000313" key="3">
    <source>
        <dbReference type="Proteomes" id="UP001415169"/>
    </source>
</evidence>
<keyword evidence="3" id="KW-1185">Reference proteome</keyword>
<evidence type="ECO:0000313" key="2">
    <source>
        <dbReference type="EMBL" id="GAA4154648.1"/>
    </source>
</evidence>
<dbReference type="InterPro" id="IPR030395">
    <property type="entry name" value="GP_PDE_dom"/>
</dbReference>
<protein>
    <submittedName>
        <fullName evidence="2">Glycerophosphodiester phosphodiesterase</fullName>
    </submittedName>
</protein>
<dbReference type="InterPro" id="IPR017946">
    <property type="entry name" value="PLC-like_Pdiesterase_TIM-brl"/>
</dbReference>
<sequence>MLAHRGLATAAPENTLLAFANALAAGAAYVETDVHASADGVAIVSHDPDLTRLAGREARVDQLTRAELAKIELGDGASFCTLAEALDAFPDARFNIDVKTRAAADAAAAAILDAGATDRVLVTSFDDSTRKAVLAALGNGHPVATSASQRGVIWALIGARLGLGSVVRAALNGVDAVQVPERQGPLTVVTPRFIRAVQRAGVEVHVWTVNDEADMRRLLAMGVDGIVTDRADIALRVVNHLANP</sequence>
<organism evidence="2 3">
    <name type="scientific">Gryllotalpicola daejeonensis</name>
    <dbReference type="NCBI Taxonomy" id="993087"/>
    <lineage>
        <taxon>Bacteria</taxon>
        <taxon>Bacillati</taxon>
        <taxon>Actinomycetota</taxon>
        <taxon>Actinomycetes</taxon>
        <taxon>Micrococcales</taxon>
        <taxon>Microbacteriaceae</taxon>
        <taxon>Gryllotalpicola</taxon>
    </lineage>
</organism>